<keyword evidence="2" id="KW-1185">Reference proteome</keyword>
<dbReference type="Gene3D" id="3.90.320.10">
    <property type="match status" value="1"/>
</dbReference>
<dbReference type="OrthoDB" id="1982at2"/>
<protein>
    <submittedName>
        <fullName evidence="1">Oxidoreductase</fullName>
    </submittedName>
</protein>
<dbReference type="InterPro" id="IPR011604">
    <property type="entry name" value="PDDEXK-like_dom_sf"/>
</dbReference>
<dbReference type="AlphaFoldDB" id="A0A2U8WAF4"/>
<evidence type="ECO:0000313" key="2">
    <source>
        <dbReference type="Proteomes" id="UP000245926"/>
    </source>
</evidence>
<accession>A0A2U8WAF4</accession>
<dbReference type="KEGG" id="mets:DK389_24930"/>
<name>A0A2U8WAF4_9HYPH</name>
<gene>
    <name evidence="1" type="ORF">DK389_24930</name>
</gene>
<dbReference type="Proteomes" id="UP000245926">
    <property type="component" value="Chromosome"/>
</dbReference>
<proteinExistence type="predicted"/>
<reference evidence="2" key="1">
    <citation type="submission" date="2018-05" db="EMBL/GenBank/DDBJ databases">
        <title>Complete Genome Sequence of Methylobacterium sp. 17SD2-17.</title>
        <authorList>
            <person name="Srinivasan S."/>
        </authorList>
    </citation>
    <scope>NUCLEOTIDE SEQUENCE [LARGE SCALE GENOMIC DNA]</scope>
    <source>
        <strain evidence="2">17SD2-17</strain>
    </source>
</reference>
<organism evidence="1 2">
    <name type="scientific">Methylobacterium durans</name>
    <dbReference type="NCBI Taxonomy" id="2202825"/>
    <lineage>
        <taxon>Bacteria</taxon>
        <taxon>Pseudomonadati</taxon>
        <taxon>Pseudomonadota</taxon>
        <taxon>Alphaproteobacteria</taxon>
        <taxon>Hyphomicrobiales</taxon>
        <taxon>Methylobacteriaceae</taxon>
        <taxon>Methylobacterium</taxon>
    </lineage>
</organism>
<sequence>MAALPPPLSHTALAIDAAFVAAARDGDSAGVPMSQVINPCDRALWYAFRWAAPPESAEGSRQRRFNTGNIYEGRLLDMLRMIGADVQEIDETTGKQIRVDLAGGHLRGKLDGVASGLPEAPTAPHAVECKSANDKSFKAIVKGPIRETKPEHFAQIQLYMHALDLRRGLYMLANKNDDAIHCERVEYDPAFCLALVARVERIVATPRPPARLYEDPTSKAAFACQFCPARAICHEGAFPRQNCRTCLSSTPSDGPRWDCERHRRRLSYDAAQAGCNAHLFIPDLVPGEQVDADPTRGTVTYCMGDGSTWVDGAGQGRAA</sequence>
<dbReference type="EMBL" id="CP029550">
    <property type="protein sequence ID" value="AWN43143.1"/>
    <property type="molecule type" value="Genomic_DNA"/>
</dbReference>
<dbReference type="RefSeq" id="WP_109893664.1">
    <property type="nucleotide sequence ID" value="NZ_CP029550.1"/>
</dbReference>
<evidence type="ECO:0000313" key="1">
    <source>
        <dbReference type="EMBL" id="AWN43143.1"/>
    </source>
</evidence>